<evidence type="ECO:0000256" key="7">
    <source>
        <dbReference type="SAM" id="MobiDB-lite"/>
    </source>
</evidence>
<keyword evidence="6" id="KW-0472">Membrane</keyword>
<comment type="subcellular location">
    <subcellularLocation>
        <location evidence="1">Cell inner membrane</location>
        <topology evidence="1">Multi-pass membrane protein</topology>
    </subcellularLocation>
</comment>
<keyword evidence="5" id="KW-1133">Transmembrane helix</keyword>
<dbReference type="PANTHER" id="PTHR23513">
    <property type="entry name" value="INTEGRAL MEMBRANE EFFLUX PROTEIN-RELATED"/>
    <property type="match status" value="1"/>
</dbReference>
<evidence type="ECO:0000256" key="6">
    <source>
        <dbReference type="ARBA" id="ARBA00023136"/>
    </source>
</evidence>
<dbReference type="Pfam" id="PF07690">
    <property type="entry name" value="MFS_1"/>
    <property type="match status" value="1"/>
</dbReference>
<proteinExistence type="predicted"/>
<dbReference type="GO" id="GO:0005886">
    <property type="term" value="C:plasma membrane"/>
    <property type="evidence" value="ECO:0007669"/>
    <property type="project" value="UniProtKB-SubCell"/>
</dbReference>
<name>A0A6B3C5Y1_9ACTN</name>
<evidence type="ECO:0000256" key="2">
    <source>
        <dbReference type="ARBA" id="ARBA00022448"/>
    </source>
</evidence>
<evidence type="ECO:0000256" key="5">
    <source>
        <dbReference type="ARBA" id="ARBA00022989"/>
    </source>
</evidence>
<keyword evidence="3" id="KW-1003">Cell membrane</keyword>
<keyword evidence="4" id="KW-0812">Transmembrane</keyword>
<dbReference type="InterPro" id="IPR011701">
    <property type="entry name" value="MFS"/>
</dbReference>
<dbReference type="PANTHER" id="PTHR23513:SF9">
    <property type="entry name" value="ENTEROBACTIN EXPORTER ENTS"/>
    <property type="match status" value="1"/>
</dbReference>
<dbReference type="Gene3D" id="1.20.1250.20">
    <property type="entry name" value="MFS general substrate transporter like domains"/>
    <property type="match status" value="1"/>
</dbReference>
<dbReference type="EMBL" id="JAAGLU010000047">
    <property type="protein sequence ID" value="NEC91732.1"/>
    <property type="molecule type" value="Genomic_DNA"/>
</dbReference>
<evidence type="ECO:0000256" key="4">
    <source>
        <dbReference type="ARBA" id="ARBA00022692"/>
    </source>
</evidence>
<evidence type="ECO:0000256" key="3">
    <source>
        <dbReference type="ARBA" id="ARBA00022475"/>
    </source>
</evidence>
<reference evidence="8" key="1">
    <citation type="submission" date="2020-01" db="EMBL/GenBank/DDBJ databases">
        <title>Insect and environment-associated Actinomycetes.</title>
        <authorList>
            <person name="Currrie C."/>
            <person name="Chevrette M."/>
            <person name="Carlson C."/>
            <person name="Stubbendieck R."/>
            <person name="Wendt-Pienkowski E."/>
        </authorList>
    </citation>
    <scope>NUCLEOTIDE SEQUENCE</scope>
    <source>
        <strain evidence="8">SID12501</strain>
    </source>
</reference>
<keyword evidence="2" id="KW-0813">Transport</keyword>
<feature type="region of interest" description="Disordered" evidence="7">
    <location>
        <begin position="185"/>
        <end position="212"/>
    </location>
</feature>
<gene>
    <name evidence="8" type="ORF">G3I71_39430</name>
</gene>
<organism evidence="8">
    <name type="scientific">Streptomyces sp. SID12501</name>
    <dbReference type="NCBI Taxonomy" id="2706042"/>
    <lineage>
        <taxon>Bacteria</taxon>
        <taxon>Bacillati</taxon>
        <taxon>Actinomycetota</taxon>
        <taxon>Actinomycetes</taxon>
        <taxon>Kitasatosporales</taxon>
        <taxon>Streptomycetaceae</taxon>
        <taxon>Streptomyces</taxon>
    </lineage>
</organism>
<evidence type="ECO:0000313" key="8">
    <source>
        <dbReference type="EMBL" id="NEC91732.1"/>
    </source>
</evidence>
<dbReference type="GO" id="GO:0022857">
    <property type="term" value="F:transmembrane transporter activity"/>
    <property type="evidence" value="ECO:0007669"/>
    <property type="project" value="InterPro"/>
</dbReference>
<accession>A0A6B3C5Y1</accession>
<dbReference type="RefSeq" id="WP_164322735.1">
    <property type="nucleotide sequence ID" value="NZ_JAAGLU010000047.1"/>
</dbReference>
<comment type="caution">
    <text evidence="8">The sequence shown here is derived from an EMBL/GenBank/DDBJ whole genome shotgun (WGS) entry which is preliminary data.</text>
</comment>
<dbReference type="AlphaFoldDB" id="A0A6B3C5Y1"/>
<dbReference type="SUPFAM" id="SSF103473">
    <property type="entry name" value="MFS general substrate transporter"/>
    <property type="match status" value="1"/>
</dbReference>
<dbReference type="InterPro" id="IPR036259">
    <property type="entry name" value="MFS_trans_sf"/>
</dbReference>
<protein>
    <submittedName>
        <fullName evidence="8">MFS transporter</fullName>
    </submittedName>
</protein>
<evidence type="ECO:0000256" key="1">
    <source>
        <dbReference type="ARBA" id="ARBA00004429"/>
    </source>
</evidence>
<sequence>MGPFIRLWSGQVVSLVGNPALRFTVVVQAWTQNERATPVVLLSPAAILPENLLPPPMAGALIDRVPRRTALQLADAGGLIVVAALALSYFLGSPHPWQVYATVALLGACTAFQNPALLSTVAVLVCEDQYQRANGLISSARKGAEICGPALGDLTVAASGISMVRWIGLVGFAAALTAVRTTRFPAHQKRTGSSPTTWRNGHGLAAAARSPRGRFRRPIGLS</sequence>